<dbReference type="EnsemblPlants" id="Pp3c21_10920V3.5">
    <property type="protein sequence ID" value="PAC:32915061.CDS.1"/>
    <property type="gene ID" value="Pp3c21_10920"/>
</dbReference>
<dbReference type="PaxDb" id="3218-PP1S235_89V6.1"/>
<evidence type="ECO:0000313" key="3">
    <source>
        <dbReference type="EMBL" id="PNR31896.1"/>
    </source>
</evidence>
<dbReference type="Gramene" id="Pp3c21_10920V3.5">
    <property type="protein sequence ID" value="PAC:32915061.CDS.1"/>
    <property type="gene ID" value="Pp3c21_10920"/>
</dbReference>
<feature type="transmembrane region" description="Helical" evidence="2">
    <location>
        <begin position="15"/>
        <end position="33"/>
    </location>
</feature>
<dbReference type="AlphaFoldDB" id="A0A2K1IRJ2"/>
<feature type="compositionally biased region" description="Pro residues" evidence="1">
    <location>
        <begin position="48"/>
        <end position="58"/>
    </location>
</feature>
<reference evidence="3 5" key="2">
    <citation type="journal article" date="2018" name="Plant J.">
        <title>The Physcomitrella patens chromosome-scale assembly reveals moss genome structure and evolution.</title>
        <authorList>
            <person name="Lang D."/>
            <person name="Ullrich K.K."/>
            <person name="Murat F."/>
            <person name="Fuchs J."/>
            <person name="Jenkins J."/>
            <person name="Haas F.B."/>
            <person name="Piednoel M."/>
            <person name="Gundlach H."/>
            <person name="Van Bel M."/>
            <person name="Meyberg R."/>
            <person name="Vives C."/>
            <person name="Morata J."/>
            <person name="Symeonidi A."/>
            <person name="Hiss M."/>
            <person name="Muchero W."/>
            <person name="Kamisugi Y."/>
            <person name="Saleh O."/>
            <person name="Blanc G."/>
            <person name="Decker E.L."/>
            <person name="van Gessel N."/>
            <person name="Grimwood J."/>
            <person name="Hayes R.D."/>
            <person name="Graham S.W."/>
            <person name="Gunter L.E."/>
            <person name="McDaniel S.F."/>
            <person name="Hoernstein S.N.W."/>
            <person name="Larsson A."/>
            <person name="Li F.W."/>
            <person name="Perroud P.F."/>
            <person name="Phillips J."/>
            <person name="Ranjan P."/>
            <person name="Rokshar D.S."/>
            <person name="Rothfels C.J."/>
            <person name="Schneider L."/>
            <person name="Shu S."/>
            <person name="Stevenson D.W."/>
            <person name="Thummler F."/>
            <person name="Tillich M."/>
            <person name="Villarreal Aguilar J.C."/>
            <person name="Widiez T."/>
            <person name="Wong G.K."/>
            <person name="Wymore A."/>
            <person name="Zhang Y."/>
            <person name="Zimmer A.D."/>
            <person name="Quatrano R.S."/>
            <person name="Mayer K.F.X."/>
            <person name="Goodstein D."/>
            <person name="Casacuberta J.M."/>
            <person name="Vandepoele K."/>
            <person name="Reski R."/>
            <person name="Cuming A.C."/>
            <person name="Tuskan G.A."/>
            <person name="Maumus F."/>
            <person name="Salse J."/>
            <person name="Schmutz J."/>
            <person name="Rensing S.A."/>
        </authorList>
    </citation>
    <scope>NUCLEOTIDE SEQUENCE [LARGE SCALE GENOMIC DNA]</scope>
    <source>
        <strain evidence="4 5">cv. Gransden 2004</strain>
    </source>
</reference>
<dbReference type="EnsemblPlants" id="Pp3c21_10920V3.1">
    <property type="protein sequence ID" value="PAC:32915057.CDS.1"/>
    <property type="gene ID" value="Pp3c21_10920"/>
</dbReference>
<dbReference type="Gramene" id="Pp3c21_10920V3.6">
    <property type="protein sequence ID" value="PAC:32915062.CDS.1"/>
    <property type="gene ID" value="Pp3c21_10920"/>
</dbReference>
<keyword evidence="2" id="KW-0812">Transmembrane</keyword>
<dbReference type="EnsemblPlants" id="Pp3c21_10920V3.6">
    <property type="protein sequence ID" value="PAC:32915062.CDS.1"/>
    <property type="gene ID" value="Pp3c21_10920"/>
</dbReference>
<dbReference type="EnsemblPlants" id="Pp3c21_10920V3.2">
    <property type="protein sequence ID" value="PAC:32915058.CDS.1"/>
    <property type="gene ID" value="Pp3c21_10920"/>
</dbReference>
<feature type="compositionally biased region" description="Basic and acidic residues" evidence="1">
    <location>
        <begin position="60"/>
        <end position="71"/>
    </location>
</feature>
<sequence length="71" mass="7681">MGHGIAVTPEVAKKVLWACLAMPVVALGARLFMDPTHEAQTHHEDQLPIPPHVPPPVADFPDKQHQSAESS</sequence>
<name>A0A2K1IRJ2_PHYPA</name>
<proteinExistence type="predicted"/>
<feature type="region of interest" description="Disordered" evidence="1">
    <location>
        <begin position="37"/>
        <end position="71"/>
    </location>
</feature>
<keyword evidence="5" id="KW-1185">Reference proteome</keyword>
<dbReference type="Gramene" id="Pp3c21_10920V3.1">
    <property type="protein sequence ID" value="PAC:32915057.CDS.1"/>
    <property type="gene ID" value="Pp3c21_10920"/>
</dbReference>
<organism evidence="3">
    <name type="scientific">Physcomitrium patens</name>
    <name type="common">Spreading-leaved earth moss</name>
    <name type="synonym">Physcomitrella patens</name>
    <dbReference type="NCBI Taxonomy" id="3218"/>
    <lineage>
        <taxon>Eukaryota</taxon>
        <taxon>Viridiplantae</taxon>
        <taxon>Streptophyta</taxon>
        <taxon>Embryophyta</taxon>
        <taxon>Bryophyta</taxon>
        <taxon>Bryophytina</taxon>
        <taxon>Bryopsida</taxon>
        <taxon>Funariidae</taxon>
        <taxon>Funariales</taxon>
        <taxon>Funariaceae</taxon>
        <taxon>Physcomitrium</taxon>
    </lineage>
</organism>
<feature type="compositionally biased region" description="Basic and acidic residues" evidence="1">
    <location>
        <begin position="37"/>
        <end position="46"/>
    </location>
</feature>
<keyword evidence="2" id="KW-1133">Transmembrane helix</keyword>
<reference evidence="4" key="3">
    <citation type="submission" date="2020-12" db="UniProtKB">
        <authorList>
            <consortium name="EnsemblPlants"/>
        </authorList>
    </citation>
    <scope>IDENTIFICATION</scope>
</reference>
<gene>
    <name evidence="3" type="ORF">PHYPA_026019</name>
</gene>
<dbReference type="EnsemblPlants" id="Pp3c21_10920V3.4">
    <property type="protein sequence ID" value="PAC:32915060.CDS.1"/>
    <property type="gene ID" value="Pp3c21_10920"/>
</dbReference>
<evidence type="ECO:0000256" key="2">
    <source>
        <dbReference type="SAM" id="Phobius"/>
    </source>
</evidence>
<keyword evidence="2" id="KW-0472">Membrane</keyword>
<evidence type="ECO:0000313" key="4">
    <source>
        <dbReference type="EnsemblPlants" id="PAC:32915057.CDS.1"/>
    </source>
</evidence>
<protein>
    <submittedName>
        <fullName evidence="3 4">Uncharacterized protein</fullName>
    </submittedName>
</protein>
<evidence type="ECO:0000256" key="1">
    <source>
        <dbReference type="SAM" id="MobiDB-lite"/>
    </source>
</evidence>
<accession>A0A2K1IRJ2</accession>
<dbReference type="Proteomes" id="UP000006727">
    <property type="component" value="Chromosome 21"/>
</dbReference>
<dbReference type="Gramene" id="Pp3c21_10920V3.2">
    <property type="protein sequence ID" value="PAC:32915058.CDS.1"/>
    <property type="gene ID" value="Pp3c21_10920"/>
</dbReference>
<dbReference type="Gramene" id="Pp3c21_10920V3.3">
    <property type="protein sequence ID" value="PAC:32915059.CDS.1"/>
    <property type="gene ID" value="Pp3c21_10920"/>
</dbReference>
<evidence type="ECO:0000313" key="5">
    <source>
        <dbReference type="Proteomes" id="UP000006727"/>
    </source>
</evidence>
<dbReference type="Gramene" id="Pp3c21_10920V3.4">
    <property type="protein sequence ID" value="PAC:32915060.CDS.1"/>
    <property type="gene ID" value="Pp3c21_10920"/>
</dbReference>
<dbReference type="InParanoid" id="A0A2K1IRJ2"/>
<dbReference type="EnsemblPlants" id="Pp3c21_10920V3.3">
    <property type="protein sequence ID" value="PAC:32915059.CDS.1"/>
    <property type="gene ID" value="Pp3c21_10920"/>
</dbReference>
<reference evidence="3 5" key="1">
    <citation type="journal article" date="2008" name="Science">
        <title>The Physcomitrella genome reveals evolutionary insights into the conquest of land by plants.</title>
        <authorList>
            <person name="Rensing S."/>
            <person name="Lang D."/>
            <person name="Zimmer A."/>
            <person name="Terry A."/>
            <person name="Salamov A."/>
            <person name="Shapiro H."/>
            <person name="Nishiyama T."/>
            <person name="Perroud P.-F."/>
            <person name="Lindquist E."/>
            <person name="Kamisugi Y."/>
            <person name="Tanahashi T."/>
            <person name="Sakakibara K."/>
            <person name="Fujita T."/>
            <person name="Oishi K."/>
            <person name="Shin-I T."/>
            <person name="Kuroki Y."/>
            <person name="Toyoda A."/>
            <person name="Suzuki Y."/>
            <person name="Hashimoto A."/>
            <person name="Yamaguchi K."/>
            <person name="Sugano A."/>
            <person name="Kohara Y."/>
            <person name="Fujiyama A."/>
            <person name="Anterola A."/>
            <person name="Aoki S."/>
            <person name="Ashton N."/>
            <person name="Barbazuk W.B."/>
            <person name="Barker E."/>
            <person name="Bennetzen J."/>
            <person name="Bezanilla M."/>
            <person name="Blankenship R."/>
            <person name="Cho S.H."/>
            <person name="Dutcher S."/>
            <person name="Estelle M."/>
            <person name="Fawcett J.A."/>
            <person name="Gundlach H."/>
            <person name="Hanada K."/>
            <person name="Heyl A."/>
            <person name="Hicks K.A."/>
            <person name="Hugh J."/>
            <person name="Lohr M."/>
            <person name="Mayer K."/>
            <person name="Melkozernov A."/>
            <person name="Murata T."/>
            <person name="Nelson D."/>
            <person name="Pils B."/>
            <person name="Prigge M."/>
            <person name="Reiss B."/>
            <person name="Renner T."/>
            <person name="Rombauts S."/>
            <person name="Rushton P."/>
            <person name="Sanderfoot A."/>
            <person name="Schween G."/>
            <person name="Shiu S.-H."/>
            <person name="Stueber K."/>
            <person name="Theodoulou F.L."/>
            <person name="Tu H."/>
            <person name="Van de Peer Y."/>
            <person name="Verrier P.J."/>
            <person name="Waters E."/>
            <person name="Wood A."/>
            <person name="Yang L."/>
            <person name="Cove D."/>
            <person name="Cuming A."/>
            <person name="Hasebe M."/>
            <person name="Lucas S."/>
            <person name="Mishler D.B."/>
            <person name="Reski R."/>
            <person name="Grigoriev I."/>
            <person name="Quatrano R.S."/>
            <person name="Boore J.L."/>
        </authorList>
    </citation>
    <scope>NUCLEOTIDE SEQUENCE [LARGE SCALE GENOMIC DNA]</scope>
    <source>
        <strain evidence="4 5">cv. Gransden 2004</strain>
    </source>
</reference>
<dbReference type="EMBL" id="ABEU02000021">
    <property type="protein sequence ID" value="PNR31896.1"/>
    <property type="molecule type" value="Genomic_DNA"/>
</dbReference>